<gene>
    <name evidence="5" type="ORF">FJQ98_10505</name>
</gene>
<dbReference type="InterPro" id="IPR050763">
    <property type="entry name" value="ABC_transporter_ATP-binding"/>
</dbReference>
<dbReference type="InterPro" id="IPR003593">
    <property type="entry name" value="AAA+_ATPase"/>
</dbReference>
<evidence type="ECO:0000256" key="1">
    <source>
        <dbReference type="ARBA" id="ARBA00022448"/>
    </source>
</evidence>
<dbReference type="PANTHER" id="PTHR42711">
    <property type="entry name" value="ABC TRANSPORTER ATP-BINDING PROTEIN"/>
    <property type="match status" value="1"/>
</dbReference>
<dbReference type="InterPro" id="IPR003439">
    <property type="entry name" value="ABC_transporter-like_ATP-bd"/>
</dbReference>
<evidence type="ECO:0000259" key="4">
    <source>
        <dbReference type="PROSITE" id="PS50893"/>
    </source>
</evidence>
<keyword evidence="1" id="KW-0813">Transport</keyword>
<dbReference type="Pfam" id="PF00005">
    <property type="entry name" value="ABC_tran"/>
    <property type="match status" value="1"/>
</dbReference>
<dbReference type="SUPFAM" id="SSF52540">
    <property type="entry name" value="P-loop containing nucleoside triphosphate hydrolases"/>
    <property type="match status" value="1"/>
</dbReference>
<keyword evidence="2" id="KW-0547">Nucleotide-binding</keyword>
<feature type="domain" description="ABC transporter" evidence="4">
    <location>
        <begin position="7"/>
        <end position="231"/>
    </location>
</feature>
<dbReference type="Proteomes" id="UP000596049">
    <property type="component" value="Chromosome"/>
</dbReference>
<dbReference type="PROSITE" id="PS00211">
    <property type="entry name" value="ABC_TRANSPORTER_1"/>
    <property type="match status" value="1"/>
</dbReference>
<dbReference type="InterPro" id="IPR017871">
    <property type="entry name" value="ABC_transporter-like_CS"/>
</dbReference>
<dbReference type="EMBL" id="CP067341">
    <property type="protein sequence ID" value="QQP14402.1"/>
    <property type="molecule type" value="Genomic_DNA"/>
</dbReference>
<dbReference type="Gene3D" id="3.40.50.300">
    <property type="entry name" value="P-loop containing nucleotide triphosphate hydrolases"/>
    <property type="match status" value="1"/>
</dbReference>
<dbReference type="GO" id="GO:0005524">
    <property type="term" value="F:ATP binding"/>
    <property type="evidence" value="ECO:0007669"/>
    <property type="project" value="UniProtKB-KW"/>
</dbReference>
<dbReference type="SMART" id="SM00382">
    <property type="entry name" value="AAA"/>
    <property type="match status" value="1"/>
</dbReference>
<proteinExistence type="predicted"/>
<sequence length="316" mass="35392">MSSSNAVVLENIGKIFGSFKALNNVNLEVQTGKIFGLLGPNGSGKSTTLDIIMGFKKPDNGKVSLFGQNITNGRLVREKIGLMLQETALFPYLTVKETLQFFASLYEKSFPIDELLKMLKLESSVNKQVRKLSGGQRRKLDLGVAMIGLPKLLILDEPTTGFDPVSKHETWETIKKLRDSGTTIVITTQIMDEAEYLCDKLAILINGEVVIQEEMQLIKDNYNNKYNKQSSVVIHFAEETKLILESFPDAIKLDEHGCRWMILNQDVAKVTQEVHQIAAKEKIKVDDIDVKDSSLEEIFIELVKDSEGADKVEKLV</sequence>
<keyword evidence="3 5" id="KW-0067">ATP-binding</keyword>
<evidence type="ECO:0000256" key="3">
    <source>
        <dbReference type="ARBA" id="ARBA00022840"/>
    </source>
</evidence>
<accession>A0ABX7AYR8</accession>
<evidence type="ECO:0000313" key="5">
    <source>
        <dbReference type="EMBL" id="QQP14402.1"/>
    </source>
</evidence>
<evidence type="ECO:0000256" key="2">
    <source>
        <dbReference type="ARBA" id="ARBA00022741"/>
    </source>
</evidence>
<reference evidence="5 6" key="1">
    <citation type="submission" date="2020-01" db="EMBL/GenBank/DDBJ databases">
        <authorList>
            <person name="Liu G."/>
            <person name="Liu B."/>
        </authorList>
    </citation>
    <scope>NUCLEOTIDE SEQUENCE [LARGE SCALE GENOMIC DNA]</scope>
    <source>
        <strain evidence="5 6">FJAT-51161</strain>
    </source>
</reference>
<dbReference type="PANTHER" id="PTHR42711:SF17">
    <property type="entry name" value="ABC TRANSPORTER ATP-BINDING PROTEIN"/>
    <property type="match status" value="1"/>
</dbReference>
<organism evidence="5 6">
    <name type="scientific">Lysinibacillus agricola</name>
    <dbReference type="NCBI Taxonomy" id="2590012"/>
    <lineage>
        <taxon>Bacteria</taxon>
        <taxon>Bacillati</taxon>
        <taxon>Bacillota</taxon>
        <taxon>Bacilli</taxon>
        <taxon>Bacillales</taxon>
        <taxon>Bacillaceae</taxon>
        <taxon>Lysinibacillus</taxon>
    </lineage>
</organism>
<evidence type="ECO:0000313" key="6">
    <source>
        <dbReference type="Proteomes" id="UP000596049"/>
    </source>
</evidence>
<dbReference type="InterPro" id="IPR027417">
    <property type="entry name" value="P-loop_NTPase"/>
</dbReference>
<keyword evidence="6" id="KW-1185">Reference proteome</keyword>
<protein>
    <submittedName>
        <fullName evidence="5">ABC transporter ATP-binding protein</fullName>
    </submittedName>
</protein>
<name>A0ABX7AYR8_9BACI</name>
<dbReference type="CDD" id="cd03230">
    <property type="entry name" value="ABC_DR_subfamily_A"/>
    <property type="match status" value="1"/>
</dbReference>
<dbReference type="PROSITE" id="PS50893">
    <property type="entry name" value="ABC_TRANSPORTER_2"/>
    <property type="match status" value="1"/>
</dbReference>
<dbReference type="RefSeq" id="WP_053593012.1">
    <property type="nucleotide sequence ID" value="NZ_CP067341.1"/>
</dbReference>